<proteinExistence type="predicted"/>
<dbReference type="EMBL" id="FNPH01000005">
    <property type="protein sequence ID" value="SDZ04100.1"/>
    <property type="molecule type" value="Genomic_DNA"/>
</dbReference>
<dbReference type="AlphaFoldDB" id="A0A1H3PSZ6"/>
<accession>A0A1H3PSZ6</accession>
<evidence type="ECO:0000313" key="2">
    <source>
        <dbReference type="Proteomes" id="UP000242415"/>
    </source>
</evidence>
<protein>
    <submittedName>
        <fullName evidence="1">Uncharacterized protein</fullName>
    </submittedName>
</protein>
<organism evidence="1 2">
    <name type="scientific">Micromonospora pattaloongensis</name>
    <dbReference type="NCBI Taxonomy" id="405436"/>
    <lineage>
        <taxon>Bacteria</taxon>
        <taxon>Bacillati</taxon>
        <taxon>Actinomycetota</taxon>
        <taxon>Actinomycetes</taxon>
        <taxon>Micromonosporales</taxon>
        <taxon>Micromonosporaceae</taxon>
        <taxon>Micromonospora</taxon>
    </lineage>
</organism>
<sequence>MREATGGRRISIEWLCNALRRTPLLDALAAVAVTMSAIRNFAKPKATEELDRDSLKFFTEPTRSRLKAALDSGSVIHAPQLLMVLAKLMLHFCPDEVPEEDRIALSLPALLLIMADALDPGTPIEGEDGIPLMSEISLELAANHHFNANFRLDSQMAVFQRRWIEMQAEEPSPFYKESLLEAFRDATGVELLDQVAAAVAIFVSATQNGQPIIDIEGFFSSLGWEAPRAEVALSLMSLPLDEYRVAVAQELAEHTLDWYFTTFARYPLIRLDSRAIVVDPDLLLRRVLSFLPIFDIQAGLSDQRKRMNLIRRAFDDYSERYVLEVFRSLAGSPASGRVFSGEQLKRAYKDSKIADVAVDYGDSWVVLEATTRQVSRDTVNAASLDGLIRDREMVIEEATQIAETIERLRSAEHLLTGFPAVSNRRFYPIVVLTESFPNNPITTALVRDELAARGILQNHDIAPIELMDLAELDMIEGLAEVGGPSLPAILKMKSTSNFWADSFRNFQAADARLDTRRPDRVSKAFGRLFSTVIEQFRPPFRAGQG</sequence>
<reference evidence="2" key="1">
    <citation type="submission" date="2016-10" db="EMBL/GenBank/DDBJ databases">
        <authorList>
            <person name="Varghese N."/>
            <person name="Submissions S."/>
        </authorList>
    </citation>
    <scope>NUCLEOTIDE SEQUENCE [LARGE SCALE GENOMIC DNA]</scope>
    <source>
        <strain evidence="2">DSM 45245</strain>
    </source>
</reference>
<evidence type="ECO:0000313" key="1">
    <source>
        <dbReference type="EMBL" id="SDZ04100.1"/>
    </source>
</evidence>
<gene>
    <name evidence="1" type="ORF">SAMN05444365_1051</name>
</gene>
<keyword evidence="2" id="KW-1185">Reference proteome</keyword>
<dbReference type="Proteomes" id="UP000242415">
    <property type="component" value="Unassembled WGS sequence"/>
</dbReference>
<name>A0A1H3PSZ6_9ACTN</name>